<feature type="transmembrane region" description="Helical" evidence="1">
    <location>
        <begin position="48"/>
        <end position="67"/>
    </location>
</feature>
<keyword evidence="1" id="KW-0472">Membrane</keyword>
<dbReference type="EMBL" id="CAXKWB010025211">
    <property type="protein sequence ID" value="CAL4127614.1"/>
    <property type="molecule type" value="Genomic_DNA"/>
</dbReference>
<dbReference type="Proteomes" id="UP001497623">
    <property type="component" value="Unassembled WGS sequence"/>
</dbReference>
<feature type="non-terminal residue" evidence="2">
    <location>
        <position position="104"/>
    </location>
</feature>
<proteinExistence type="predicted"/>
<evidence type="ECO:0000256" key="1">
    <source>
        <dbReference type="SAM" id="Phobius"/>
    </source>
</evidence>
<gene>
    <name evidence="2" type="ORF">MNOR_LOCUS25895</name>
</gene>
<keyword evidence="3" id="KW-1185">Reference proteome</keyword>
<feature type="non-terminal residue" evidence="2">
    <location>
        <position position="1"/>
    </location>
</feature>
<comment type="caution">
    <text evidence="2">The sequence shown here is derived from an EMBL/GenBank/DDBJ whole genome shotgun (WGS) entry which is preliminary data.</text>
</comment>
<sequence length="104" mass="12105">PQVCVLLSFMRLLSSEKVLPQKLHYYGFSPVCAIISCIRLLSFEHFHVTIAAALIWFSPVCVLLWHIRLSPVCVLRCHLRLLIFEKVLSQWLHCYCFSPVCIFI</sequence>
<evidence type="ECO:0000313" key="2">
    <source>
        <dbReference type="EMBL" id="CAL4127614.1"/>
    </source>
</evidence>
<keyword evidence="1" id="KW-0812">Transmembrane</keyword>
<organism evidence="2 3">
    <name type="scientific">Meganyctiphanes norvegica</name>
    <name type="common">Northern krill</name>
    <name type="synonym">Thysanopoda norvegica</name>
    <dbReference type="NCBI Taxonomy" id="48144"/>
    <lineage>
        <taxon>Eukaryota</taxon>
        <taxon>Metazoa</taxon>
        <taxon>Ecdysozoa</taxon>
        <taxon>Arthropoda</taxon>
        <taxon>Crustacea</taxon>
        <taxon>Multicrustacea</taxon>
        <taxon>Malacostraca</taxon>
        <taxon>Eumalacostraca</taxon>
        <taxon>Eucarida</taxon>
        <taxon>Euphausiacea</taxon>
        <taxon>Euphausiidae</taxon>
        <taxon>Meganyctiphanes</taxon>
    </lineage>
</organism>
<reference evidence="2 3" key="1">
    <citation type="submission" date="2024-05" db="EMBL/GenBank/DDBJ databases">
        <authorList>
            <person name="Wallberg A."/>
        </authorList>
    </citation>
    <scope>NUCLEOTIDE SEQUENCE [LARGE SCALE GENOMIC DNA]</scope>
</reference>
<dbReference type="AlphaFoldDB" id="A0AAV2RJ31"/>
<name>A0AAV2RJ31_MEGNR</name>
<evidence type="ECO:0000313" key="3">
    <source>
        <dbReference type="Proteomes" id="UP001497623"/>
    </source>
</evidence>
<protein>
    <submittedName>
        <fullName evidence="2">Uncharacterized protein</fullName>
    </submittedName>
</protein>
<accession>A0AAV2RJ31</accession>
<keyword evidence="1" id="KW-1133">Transmembrane helix</keyword>